<feature type="chain" id="PRO_5046871670" description="SH3b domain-containing protein" evidence="2">
    <location>
        <begin position="20"/>
        <end position="241"/>
    </location>
</feature>
<reference evidence="4" key="1">
    <citation type="journal article" date="2019" name="Int. J. Syst. Evol. Microbiol.">
        <title>The Global Catalogue of Microorganisms (GCM) 10K type strain sequencing project: providing services to taxonomists for standard genome sequencing and annotation.</title>
        <authorList>
            <consortium name="The Broad Institute Genomics Platform"/>
            <consortium name="The Broad Institute Genome Sequencing Center for Infectious Disease"/>
            <person name="Wu L."/>
            <person name="Ma J."/>
        </authorList>
    </citation>
    <scope>NUCLEOTIDE SEQUENCE [LARGE SCALE GENOMIC DNA]</scope>
    <source>
        <strain evidence="4">CGMCC 4.1469</strain>
    </source>
</reference>
<feature type="region of interest" description="Disordered" evidence="1">
    <location>
        <begin position="222"/>
        <end position="241"/>
    </location>
</feature>
<evidence type="ECO:0000256" key="1">
    <source>
        <dbReference type="SAM" id="MobiDB-lite"/>
    </source>
</evidence>
<comment type="caution">
    <text evidence="3">The sequence shown here is derived from an EMBL/GenBank/DDBJ whole genome shotgun (WGS) entry which is preliminary data.</text>
</comment>
<organism evidence="3 4">
    <name type="scientific">Prosthecobacter fluviatilis</name>
    <dbReference type="NCBI Taxonomy" id="445931"/>
    <lineage>
        <taxon>Bacteria</taxon>
        <taxon>Pseudomonadati</taxon>
        <taxon>Verrucomicrobiota</taxon>
        <taxon>Verrucomicrobiia</taxon>
        <taxon>Verrucomicrobiales</taxon>
        <taxon>Verrucomicrobiaceae</taxon>
        <taxon>Prosthecobacter</taxon>
    </lineage>
</organism>
<evidence type="ECO:0000313" key="4">
    <source>
        <dbReference type="Proteomes" id="UP001596052"/>
    </source>
</evidence>
<accession>A0ABW0KSQ8</accession>
<name>A0ABW0KSQ8_9BACT</name>
<evidence type="ECO:0000256" key="2">
    <source>
        <dbReference type="SAM" id="SignalP"/>
    </source>
</evidence>
<protein>
    <recommendedName>
        <fullName evidence="5">SH3b domain-containing protein</fullName>
    </recommendedName>
</protein>
<feature type="signal peptide" evidence="2">
    <location>
        <begin position="1"/>
        <end position="19"/>
    </location>
</feature>
<gene>
    <name evidence="3" type="ORF">ACFQDI_15555</name>
</gene>
<dbReference type="RefSeq" id="WP_377168364.1">
    <property type="nucleotide sequence ID" value="NZ_JBHSMQ010000005.1"/>
</dbReference>
<keyword evidence="2" id="KW-0732">Signal</keyword>
<keyword evidence="4" id="KW-1185">Reference proteome</keyword>
<evidence type="ECO:0008006" key="5">
    <source>
        <dbReference type="Google" id="ProtNLM"/>
    </source>
</evidence>
<sequence length="241" mass="25953">MKALCLVLLTLCTTQAARAQSVTSSPRNRSSLTTVEPGTFAVEGMTPRPIPLKVQIEAPVYPTSKLQGALGSFAPGTIVTLLAMSDTAYRVRGRARHGDVAGWVRMNEVISAVPNLNENLKKLYERTKLVEELILRRQVALGMTSQEVQASLGRPTRKSSKITAAGKEERVEYAIYEQVPQTTTGVNAFGQIVQTVVYIRVEVGTLSLSFKDNVVSEIEETKGNPLGGGGARTIPPPVGGF</sequence>
<dbReference type="EMBL" id="JBHSMQ010000005">
    <property type="protein sequence ID" value="MFC5456280.1"/>
    <property type="molecule type" value="Genomic_DNA"/>
</dbReference>
<proteinExistence type="predicted"/>
<dbReference type="Proteomes" id="UP001596052">
    <property type="component" value="Unassembled WGS sequence"/>
</dbReference>
<evidence type="ECO:0000313" key="3">
    <source>
        <dbReference type="EMBL" id="MFC5456280.1"/>
    </source>
</evidence>